<keyword evidence="2" id="KW-1185">Reference proteome</keyword>
<protein>
    <submittedName>
        <fullName evidence="1">Uncharacterized protein</fullName>
    </submittedName>
</protein>
<dbReference type="EMBL" id="MU003525">
    <property type="protein sequence ID" value="KAF2466294.1"/>
    <property type="molecule type" value="Genomic_DNA"/>
</dbReference>
<proteinExistence type="predicted"/>
<organism evidence="1 2">
    <name type="scientific">Lindgomyces ingoldianus</name>
    <dbReference type="NCBI Taxonomy" id="673940"/>
    <lineage>
        <taxon>Eukaryota</taxon>
        <taxon>Fungi</taxon>
        <taxon>Dikarya</taxon>
        <taxon>Ascomycota</taxon>
        <taxon>Pezizomycotina</taxon>
        <taxon>Dothideomycetes</taxon>
        <taxon>Pleosporomycetidae</taxon>
        <taxon>Pleosporales</taxon>
        <taxon>Lindgomycetaceae</taxon>
        <taxon>Lindgomyces</taxon>
    </lineage>
</organism>
<reference evidence="1" key="1">
    <citation type="journal article" date="2020" name="Stud. Mycol.">
        <title>101 Dothideomycetes genomes: a test case for predicting lifestyles and emergence of pathogens.</title>
        <authorList>
            <person name="Haridas S."/>
            <person name="Albert R."/>
            <person name="Binder M."/>
            <person name="Bloem J."/>
            <person name="Labutti K."/>
            <person name="Salamov A."/>
            <person name="Andreopoulos B."/>
            <person name="Baker S."/>
            <person name="Barry K."/>
            <person name="Bills G."/>
            <person name="Bluhm B."/>
            <person name="Cannon C."/>
            <person name="Castanera R."/>
            <person name="Culley D."/>
            <person name="Daum C."/>
            <person name="Ezra D."/>
            <person name="Gonzalez J."/>
            <person name="Henrissat B."/>
            <person name="Kuo A."/>
            <person name="Liang C."/>
            <person name="Lipzen A."/>
            <person name="Lutzoni F."/>
            <person name="Magnuson J."/>
            <person name="Mondo S."/>
            <person name="Nolan M."/>
            <person name="Ohm R."/>
            <person name="Pangilinan J."/>
            <person name="Park H.-J."/>
            <person name="Ramirez L."/>
            <person name="Alfaro M."/>
            <person name="Sun H."/>
            <person name="Tritt A."/>
            <person name="Yoshinaga Y."/>
            <person name="Zwiers L.-H."/>
            <person name="Turgeon B."/>
            <person name="Goodwin S."/>
            <person name="Spatafora J."/>
            <person name="Crous P."/>
            <person name="Grigoriev I."/>
        </authorList>
    </citation>
    <scope>NUCLEOTIDE SEQUENCE</scope>
    <source>
        <strain evidence="1">ATCC 200398</strain>
    </source>
</reference>
<sequence length="313" mass="34924">MRFMPELPLEMPDAGALAEGGNLTAWMTRAGWGNAFLKVGTISVILQFEPAGFKDLICTLQPCQRAGPASCRFSEEKLSHPRKSRQSESVHSQAVSRSLLSLWPLVQTLIYTRYPKNASRPNNAFMITDIPESKLGNQYLARWKRASDMCTMQNLSSKIVHRKRNQIIATKSYATLGDPTAWTRSGETQQFKVAYAEIMRFAGVMKTLAFSHAVQLYLQFIVDRKQLTFELSSAPCIRQSPIGTLEMVAVYSSYEVAASIRSDFYSRETTRPVFGKLGCPLTSISGNQATIEKSTMPFGIDTGQSNKNVRDPK</sequence>
<evidence type="ECO:0000313" key="1">
    <source>
        <dbReference type="EMBL" id="KAF2466294.1"/>
    </source>
</evidence>
<evidence type="ECO:0000313" key="2">
    <source>
        <dbReference type="Proteomes" id="UP000799755"/>
    </source>
</evidence>
<dbReference type="Proteomes" id="UP000799755">
    <property type="component" value="Unassembled WGS sequence"/>
</dbReference>
<gene>
    <name evidence="1" type="ORF">BDR25DRAFT_359664</name>
</gene>
<comment type="caution">
    <text evidence="1">The sequence shown here is derived from an EMBL/GenBank/DDBJ whole genome shotgun (WGS) entry which is preliminary data.</text>
</comment>
<accession>A0ACB6QH29</accession>
<name>A0ACB6QH29_9PLEO</name>